<evidence type="ECO:0000313" key="2">
    <source>
        <dbReference type="EMBL" id="KAF2218016.1"/>
    </source>
</evidence>
<feature type="region of interest" description="Disordered" evidence="1">
    <location>
        <begin position="1"/>
        <end position="25"/>
    </location>
</feature>
<name>A0A6A6FX05_9PEZI</name>
<reference evidence="2" key="1">
    <citation type="journal article" date="2020" name="Stud. Mycol.">
        <title>101 Dothideomycetes genomes: a test case for predicting lifestyles and emergence of pathogens.</title>
        <authorList>
            <person name="Haridas S."/>
            <person name="Albert R."/>
            <person name="Binder M."/>
            <person name="Bloem J."/>
            <person name="Labutti K."/>
            <person name="Salamov A."/>
            <person name="Andreopoulos B."/>
            <person name="Baker S."/>
            <person name="Barry K."/>
            <person name="Bills G."/>
            <person name="Bluhm B."/>
            <person name="Cannon C."/>
            <person name="Castanera R."/>
            <person name="Culley D."/>
            <person name="Daum C."/>
            <person name="Ezra D."/>
            <person name="Gonzalez J."/>
            <person name="Henrissat B."/>
            <person name="Kuo A."/>
            <person name="Liang C."/>
            <person name="Lipzen A."/>
            <person name="Lutzoni F."/>
            <person name="Magnuson J."/>
            <person name="Mondo S."/>
            <person name="Nolan M."/>
            <person name="Ohm R."/>
            <person name="Pangilinan J."/>
            <person name="Park H.-J."/>
            <person name="Ramirez L."/>
            <person name="Alfaro M."/>
            <person name="Sun H."/>
            <person name="Tritt A."/>
            <person name="Yoshinaga Y."/>
            <person name="Zwiers L.-H."/>
            <person name="Turgeon B."/>
            <person name="Goodwin S."/>
            <person name="Spatafora J."/>
            <person name="Crous P."/>
            <person name="Grigoriev I."/>
        </authorList>
    </citation>
    <scope>NUCLEOTIDE SEQUENCE</scope>
    <source>
        <strain evidence="2">SCOH1-5</strain>
    </source>
</reference>
<dbReference type="EMBL" id="ML992662">
    <property type="protein sequence ID" value="KAF2218016.1"/>
    <property type="molecule type" value="Genomic_DNA"/>
</dbReference>
<organism evidence="2 3">
    <name type="scientific">Cercospora zeae-maydis SCOH1-5</name>
    <dbReference type="NCBI Taxonomy" id="717836"/>
    <lineage>
        <taxon>Eukaryota</taxon>
        <taxon>Fungi</taxon>
        <taxon>Dikarya</taxon>
        <taxon>Ascomycota</taxon>
        <taxon>Pezizomycotina</taxon>
        <taxon>Dothideomycetes</taxon>
        <taxon>Dothideomycetidae</taxon>
        <taxon>Mycosphaerellales</taxon>
        <taxon>Mycosphaerellaceae</taxon>
        <taxon>Cercospora</taxon>
    </lineage>
</organism>
<protein>
    <submittedName>
        <fullName evidence="2">Uncharacterized protein</fullName>
    </submittedName>
</protein>
<proteinExistence type="predicted"/>
<dbReference type="Proteomes" id="UP000799539">
    <property type="component" value="Unassembled WGS sequence"/>
</dbReference>
<evidence type="ECO:0000313" key="3">
    <source>
        <dbReference type="Proteomes" id="UP000799539"/>
    </source>
</evidence>
<accession>A0A6A6FX05</accession>
<evidence type="ECO:0000256" key="1">
    <source>
        <dbReference type="SAM" id="MobiDB-lite"/>
    </source>
</evidence>
<feature type="compositionally biased region" description="Basic and acidic residues" evidence="1">
    <location>
        <begin position="7"/>
        <end position="23"/>
    </location>
</feature>
<keyword evidence="3" id="KW-1185">Reference proteome</keyword>
<sequence>MPARDGYVPEKQDLPNSDAHVEASRPFGLPLPGKLVPESMLHAVSAGAARNTLSSARTRMARVRPAAEALPSFQPALVIHCGLAGTEPLQKTTTPRVIRDARTGAAHFCAASQHLPLAAPNRQTNNTRDYELRSSPDQMTKLSADPNAGAQHPRMILRTHIRAPMRVRVDCAYGREFNALWRLYNHVNDARHDQQIGIVRNGASISNSSRTARAASALRSH</sequence>
<gene>
    <name evidence="2" type="ORF">CERZMDRAFT_80643</name>
</gene>
<dbReference type="AlphaFoldDB" id="A0A6A6FX05"/>